<feature type="domain" description="HSF-type DNA-binding" evidence="6">
    <location>
        <begin position="76"/>
        <end position="171"/>
    </location>
</feature>
<evidence type="ECO:0000256" key="1">
    <source>
        <dbReference type="ARBA" id="ARBA00004123"/>
    </source>
</evidence>
<accession>A0A9X8E1B7</accession>
<evidence type="ECO:0000256" key="3">
    <source>
        <dbReference type="ARBA" id="ARBA00023242"/>
    </source>
</evidence>
<dbReference type="PANTHER" id="PTHR10015:SF427">
    <property type="entry name" value="HEAT SHOCK FACTOR PROTEIN"/>
    <property type="match status" value="1"/>
</dbReference>
<feature type="compositionally biased region" description="Polar residues" evidence="5">
    <location>
        <begin position="174"/>
        <end position="186"/>
    </location>
</feature>
<keyword evidence="3" id="KW-0539">Nucleus</keyword>
<dbReference type="InterPro" id="IPR036390">
    <property type="entry name" value="WH_DNA-bd_sf"/>
</dbReference>
<evidence type="ECO:0000313" key="7">
    <source>
        <dbReference type="EMBL" id="RLO07694.1"/>
    </source>
</evidence>
<protein>
    <recommendedName>
        <fullName evidence="6">HSF-type DNA-binding domain-containing protein</fullName>
    </recommendedName>
</protein>
<dbReference type="PANTHER" id="PTHR10015">
    <property type="entry name" value="HEAT SHOCK TRANSCRIPTION FACTOR"/>
    <property type="match status" value="1"/>
</dbReference>
<keyword evidence="2" id="KW-0238">DNA-binding</keyword>
<dbReference type="GO" id="GO:0005634">
    <property type="term" value="C:nucleus"/>
    <property type="evidence" value="ECO:0007669"/>
    <property type="project" value="UniProtKB-SubCell"/>
</dbReference>
<dbReference type="FunFam" id="1.10.10.10:FF:000286">
    <property type="entry name" value="Heat shock transcription factor"/>
    <property type="match status" value="1"/>
</dbReference>
<gene>
    <name evidence="7" type="ORF">DYB28_003400</name>
</gene>
<evidence type="ECO:0000313" key="8">
    <source>
        <dbReference type="Proteomes" id="UP000275652"/>
    </source>
</evidence>
<dbReference type="EMBL" id="QUTI01023015">
    <property type="protein sequence ID" value="RLO07694.1"/>
    <property type="molecule type" value="Genomic_DNA"/>
</dbReference>
<dbReference type="GO" id="GO:0043565">
    <property type="term" value="F:sequence-specific DNA binding"/>
    <property type="evidence" value="ECO:0007669"/>
    <property type="project" value="InterPro"/>
</dbReference>
<reference evidence="7 8" key="1">
    <citation type="journal article" date="2018" name="J. Invertebr. Pathol.">
        <title>New genotyping method for the causative agent of crayfish plague (Aphanomyces astaci) based on whole genome data.</title>
        <authorList>
            <person name="Minardi D."/>
            <person name="Studholme D.J."/>
            <person name="van der Giezen M."/>
            <person name="Pretto T."/>
            <person name="Oidtmann B."/>
        </authorList>
    </citation>
    <scope>NUCLEOTIDE SEQUENCE [LARGE SCALE GENOMIC DNA]</scope>
    <source>
        <strain evidence="7 8">KB13</strain>
    </source>
</reference>
<evidence type="ECO:0000259" key="6">
    <source>
        <dbReference type="SMART" id="SM00415"/>
    </source>
</evidence>
<dbReference type="AlphaFoldDB" id="A0A9X8E1B7"/>
<evidence type="ECO:0000256" key="5">
    <source>
        <dbReference type="SAM" id="MobiDB-lite"/>
    </source>
</evidence>
<dbReference type="Proteomes" id="UP000275652">
    <property type="component" value="Unassembled WGS sequence"/>
</dbReference>
<comment type="caution">
    <text evidence="7">The sequence shown here is derived from an EMBL/GenBank/DDBJ whole genome shotgun (WGS) entry which is preliminary data.</text>
</comment>
<proteinExistence type="inferred from homology"/>
<feature type="compositionally biased region" description="Basic residues" evidence="5">
    <location>
        <begin position="282"/>
        <end position="293"/>
    </location>
</feature>
<dbReference type="InterPro" id="IPR036388">
    <property type="entry name" value="WH-like_DNA-bd_sf"/>
</dbReference>
<dbReference type="Pfam" id="PF00447">
    <property type="entry name" value="HSF_DNA-bind"/>
    <property type="match status" value="1"/>
</dbReference>
<dbReference type="Gene3D" id="1.10.10.10">
    <property type="entry name" value="Winged helix-like DNA-binding domain superfamily/Winged helix DNA-binding domain"/>
    <property type="match status" value="1"/>
</dbReference>
<evidence type="ECO:0000256" key="4">
    <source>
        <dbReference type="RuleBase" id="RU004020"/>
    </source>
</evidence>
<dbReference type="SUPFAM" id="SSF46785">
    <property type="entry name" value="Winged helix' DNA-binding domain"/>
    <property type="match status" value="1"/>
</dbReference>
<comment type="subcellular location">
    <subcellularLocation>
        <location evidence="1">Nucleus</location>
    </subcellularLocation>
</comment>
<organism evidence="7 8">
    <name type="scientific">Aphanomyces astaci</name>
    <name type="common">Crayfish plague agent</name>
    <dbReference type="NCBI Taxonomy" id="112090"/>
    <lineage>
        <taxon>Eukaryota</taxon>
        <taxon>Sar</taxon>
        <taxon>Stramenopiles</taxon>
        <taxon>Oomycota</taxon>
        <taxon>Saprolegniomycetes</taxon>
        <taxon>Saprolegniales</taxon>
        <taxon>Verrucalvaceae</taxon>
        <taxon>Aphanomyces</taxon>
    </lineage>
</organism>
<feature type="region of interest" description="Disordered" evidence="5">
    <location>
        <begin position="262"/>
        <end position="295"/>
    </location>
</feature>
<dbReference type="SMART" id="SM00415">
    <property type="entry name" value="HSF"/>
    <property type="match status" value="1"/>
</dbReference>
<dbReference type="GO" id="GO:0003700">
    <property type="term" value="F:DNA-binding transcription factor activity"/>
    <property type="evidence" value="ECO:0007669"/>
    <property type="project" value="InterPro"/>
</dbReference>
<evidence type="ECO:0000256" key="2">
    <source>
        <dbReference type="ARBA" id="ARBA00023125"/>
    </source>
</evidence>
<dbReference type="InterPro" id="IPR000232">
    <property type="entry name" value="HSF_DNA-bd"/>
</dbReference>
<sequence length="378" mass="42917">MDCQPPPPSTKSSSSPFQLHIQLPDTYNTMQINNNNHPHHRLYYGTPVGTPTTPDSQEFYSGDESPVSAEFRKASEMAPFLRNLRNMLDRENPEVLRWNKDGTAFEIHDMDEMMNSVLPKYFKHKKYTSFQRQLNYFNFKKWTKSRANVCTFSNELFTRHEPYRSSLITRKKSVSSMTSKDATSTDTGDEYDDDGRYTGRPSCDSPCSSVYSCDSPVLRPSKNNTLPPKATLDLSLESMSLHKTRMSSYENKHLTRVLGGRKAMRKSSAAAPTPLDQATYHHSPHPQHQHQPHTHGGGVDDMNWFGDNEFNNFRDSTASSMTSTASGDWDDATEMNWVDLLPYNDPAFYDMQPQSSNSLSPLRGPFEASNTVTFFAAI</sequence>
<feature type="region of interest" description="Disordered" evidence="5">
    <location>
        <begin position="171"/>
        <end position="209"/>
    </location>
</feature>
<comment type="similarity">
    <text evidence="4">Belongs to the HSF family.</text>
</comment>
<name>A0A9X8E1B7_APHAT</name>